<organism evidence="3 4">
    <name type="scientific">Crateriforma conspicua</name>
    <dbReference type="NCBI Taxonomy" id="2527996"/>
    <lineage>
        <taxon>Bacteria</taxon>
        <taxon>Pseudomonadati</taxon>
        <taxon>Planctomycetota</taxon>
        <taxon>Planctomycetia</taxon>
        <taxon>Planctomycetales</taxon>
        <taxon>Planctomycetaceae</taxon>
        <taxon>Crateriforma</taxon>
    </lineage>
</organism>
<keyword evidence="2" id="KW-0732">Signal</keyword>
<keyword evidence="1" id="KW-0378">Hydrolase</keyword>
<dbReference type="InterPro" id="IPR032287">
    <property type="entry name" value="DUF4838"/>
</dbReference>
<dbReference type="PANTHER" id="PTHR47406">
    <property type="entry name" value="COAGULATION FACTOR 5/8 TYPE, C-TERMINAL"/>
    <property type="match status" value="1"/>
</dbReference>
<dbReference type="Pfam" id="PF16126">
    <property type="entry name" value="DUF4838"/>
    <property type="match status" value="1"/>
</dbReference>
<comment type="caution">
    <text evidence="3">The sequence shown here is derived from an EMBL/GenBank/DDBJ whole genome shotgun (WGS) entry which is preliminary data.</text>
</comment>
<evidence type="ECO:0000313" key="3">
    <source>
        <dbReference type="EMBL" id="TWU66838.1"/>
    </source>
</evidence>
<dbReference type="OrthoDB" id="5136785at2"/>
<dbReference type="PANTHER" id="PTHR47406:SF2">
    <property type="entry name" value="ALPHA GLUCURONIDASE N-TERMINAL DOMAIN-CONTAINING PROTEIN"/>
    <property type="match status" value="1"/>
</dbReference>
<name>A0A5C6FZP6_9PLAN</name>
<dbReference type="GO" id="GO:0005975">
    <property type="term" value="P:carbohydrate metabolic process"/>
    <property type="evidence" value="ECO:0007669"/>
    <property type="project" value="UniProtKB-ARBA"/>
</dbReference>
<dbReference type="AlphaFoldDB" id="A0A5C6FZP6"/>
<dbReference type="Gene3D" id="3.30.379.10">
    <property type="entry name" value="Chitobiase/beta-hexosaminidase domain 2-like"/>
    <property type="match status" value="1"/>
</dbReference>
<sequence length="571" mass="64087" precursor="true">MSYTTKAAVLLGIACTFAGQAWAEIVLVRDHASDYEIVQGPNPGPVVRLAASELQEFIRKSTGVALPILKAASPEKGRVFVGANPASKALGITPDDLQPEGFHLRTVGRDIHIVGADTHGTPQIISSNYPVQCGTINGVYELLERHVGVLFAWHSELGTVVPHRDEIVLPDLDITDAPDWHYRKLAYGPEGHEYKLFGRHLRLGSIRDTRYGHAWFRILPVEKYAAEHPEYFALVDGKRQTSHYLGHNGGQVCTSNEQVIEIFANAAIDYFNKNPTKTMFSISPNDGGGFCECEACRALDGGEMLADDPEKPVLTDRLLVFFNAIAERVARVHPDKLLATHVYSYYKHSPQREKVHPNLWLSHATNSAENQGRGWEAEHEHEKRWLALTKNFVKYDIPYYSRSSLNLIAPVTAHLGEKLKAEHAIGLYGAYEYMGQSYEQLGAGHYVMAKLMWDKDADVPTLERTYYHGLYGPAGPDVVQYYHLLERRLRKVHLEGIDTDEPVVTQQKPRGYRILAAYWPRIGRFWTKRVHLSIRRNSGSSLICSVDGWNGSSLSMTCSWARCGGSWQRAV</sequence>
<dbReference type="SUPFAM" id="SSF55545">
    <property type="entry name" value="beta-N-acetylhexosaminidase-like domain"/>
    <property type="match status" value="1"/>
</dbReference>
<dbReference type="InterPro" id="IPR029018">
    <property type="entry name" value="Hex-like_dom2"/>
</dbReference>
<feature type="signal peptide" evidence="2">
    <location>
        <begin position="1"/>
        <end position="23"/>
    </location>
</feature>
<dbReference type="GO" id="GO:0016787">
    <property type="term" value="F:hydrolase activity"/>
    <property type="evidence" value="ECO:0007669"/>
    <property type="project" value="UniProtKB-KW"/>
</dbReference>
<feature type="chain" id="PRO_5022976036" description="Alpha glucuronidase N-terminal domain-containing protein" evidence="2">
    <location>
        <begin position="24"/>
        <end position="571"/>
    </location>
</feature>
<dbReference type="Proteomes" id="UP000316476">
    <property type="component" value="Unassembled WGS sequence"/>
</dbReference>
<proteinExistence type="predicted"/>
<evidence type="ECO:0000256" key="1">
    <source>
        <dbReference type="ARBA" id="ARBA00022801"/>
    </source>
</evidence>
<evidence type="ECO:0008006" key="5">
    <source>
        <dbReference type="Google" id="ProtNLM"/>
    </source>
</evidence>
<protein>
    <recommendedName>
        <fullName evidence="5">Alpha glucuronidase N-terminal domain-containing protein</fullName>
    </recommendedName>
</protein>
<evidence type="ECO:0000313" key="4">
    <source>
        <dbReference type="Proteomes" id="UP000316476"/>
    </source>
</evidence>
<evidence type="ECO:0000256" key="2">
    <source>
        <dbReference type="SAM" id="SignalP"/>
    </source>
</evidence>
<gene>
    <name evidence="3" type="ORF">V7x_24090</name>
</gene>
<accession>A0A5C6FZP6</accession>
<dbReference type="EMBL" id="SJPZ01000001">
    <property type="protein sequence ID" value="TWU66838.1"/>
    <property type="molecule type" value="Genomic_DNA"/>
</dbReference>
<reference evidence="3 4" key="1">
    <citation type="submission" date="2019-02" db="EMBL/GenBank/DDBJ databases">
        <title>Deep-cultivation of Planctomycetes and their phenomic and genomic characterization uncovers novel biology.</title>
        <authorList>
            <person name="Wiegand S."/>
            <person name="Jogler M."/>
            <person name="Boedeker C."/>
            <person name="Pinto D."/>
            <person name="Vollmers J."/>
            <person name="Rivas-Marin E."/>
            <person name="Kohn T."/>
            <person name="Peeters S.H."/>
            <person name="Heuer A."/>
            <person name="Rast P."/>
            <person name="Oberbeckmann S."/>
            <person name="Bunk B."/>
            <person name="Jeske O."/>
            <person name="Meyerdierks A."/>
            <person name="Storesund J.E."/>
            <person name="Kallscheuer N."/>
            <person name="Luecker S."/>
            <person name="Lage O.M."/>
            <person name="Pohl T."/>
            <person name="Merkel B.J."/>
            <person name="Hornburger P."/>
            <person name="Mueller R.-W."/>
            <person name="Bruemmer F."/>
            <person name="Labrenz M."/>
            <person name="Spormann A.M."/>
            <person name="Op Den Camp H."/>
            <person name="Overmann J."/>
            <person name="Amann R."/>
            <person name="Jetten M.S.M."/>
            <person name="Mascher T."/>
            <person name="Medema M.H."/>
            <person name="Devos D.P."/>
            <person name="Kaster A.-K."/>
            <person name="Ovreas L."/>
            <person name="Rohde M."/>
            <person name="Galperin M.Y."/>
            <person name="Jogler C."/>
        </authorList>
    </citation>
    <scope>NUCLEOTIDE SEQUENCE [LARGE SCALE GENOMIC DNA]</scope>
    <source>
        <strain evidence="3 4">V7</strain>
    </source>
</reference>
<dbReference type="RefSeq" id="WP_146413380.1">
    <property type="nucleotide sequence ID" value="NZ_SJPZ01000001.1"/>
</dbReference>